<dbReference type="KEGG" id="abam:B1s21122_01430"/>
<dbReference type="PANTHER" id="PTHR10545:SF29">
    <property type="entry name" value="GH14572P-RELATED"/>
    <property type="match status" value="1"/>
</dbReference>
<dbReference type="InterPro" id="IPR051016">
    <property type="entry name" value="Diverse_Substrate_AcTransf"/>
</dbReference>
<gene>
    <name evidence="5" type="ORF">B1s21122_01430</name>
</gene>
<evidence type="ECO:0000259" key="4">
    <source>
        <dbReference type="PROSITE" id="PS51186"/>
    </source>
</evidence>
<sequence>MSVNIRSAVQADLPVILQFIHDLAEYEKAPDEVELSLDDLKESLFGVNPQVFCLISEKDNETTGFAVWHLNYSTWLGKHGIYLEDLYVDPKFRGQGHGKALLRKLAQICIENGYKRLQWWVLDWNESAIDFYKSIGAQPMDEWTVFRVSGSSLEKLATEVN</sequence>
<organism evidence="5 6">
    <name type="scientific">Candidatus Nanopelagicus limnae</name>
    <dbReference type="NCBI Taxonomy" id="1884634"/>
    <lineage>
        <taxon>Bacteria</taxon>
        <taxon>Bacillati</taxon>
        <taxon>Actinomycetota</taxon>
        <taxon>Actinomycetes</taxon>
        <taxon>Candidatus Nanopelagicales</taxon>
        <taxon>Candidatus Nanopelagicaceae</taxon>
        <taxon>Candidatus Nanopelagicus</taxon>
    </lineage>
</organism>
<dbReference type="EMBL" id="CP016768">
    <property type="protein sequence ID" value="ASY09026.1"/>
    <property type="molecule type" value="Genomic_DNA"/>
</dbReference>
<evidence type="ECO:0000256" key="1">
    <source>
        <dbReference type="ARBA" id="ARBA00008694"/>
    </source>
</evidence>
<dbReference type="SUPFAM" id="SSF55729">
    <property type="entry name" value="Acyl-CoA N-acyltransferases (Nat)"/>
    <property type="match status" value="1"/>
</dbReference>
<dbReference type="OrthoDB" id="9805924at2"/>
<dbReference type="FunFam" id="3.40.630.30:FF:000064">
    <property type="entry name" value="GNAT family acetyltransferase"/>
    <property type="match status" value="1"/>
</dbReference>
<dbReference type="InterPro" id="IPR016181">
    <property type="entry name" value="Acyl_CoA_acyltransferase"/>
</dbReference>
<evidence type="ECO:0000256" key="3">
    <source>
        <dbReference type="ARBA" id="ARBA00023315"/>
    </source>
</evidence>
<dbReference type="PROSITE" id="PS51186">
    <property type="entry name" value="GNAT"/>
    <property type="match status" value="1"/>
</dbReference>
<dbReference type="CDD" id="cd04301">
    <property type="entry name" value="NAT_SF"/>
    <property type="match status" value="1"/>
</dbReference>
<comment type="similarity">
    <text evidence="1">Belongs to the acetyltransferase family.</text>
</comment>
<proteinExistence type="inferred from homology"/>
<dbReference type="GO" id="GO:0008080">
    <property type="term" value="F:N-acetyltransferase activity"/>
    <property type="evidence" value="ECO:0007669"/>
    <property type="project" value="TreeGrafter"/>
</dbReference>
<evidence type="ECO:0000313" key="5">
    <source>
        <dbReference type="EMBL" id="ASY09026.1"/>
    </source>
</evidence>
<keyword evidence="3" id="KW-0012">Acyltransferase</keyword>
<accession>A0A249JWY8</accession>
<dbReference type="InterPro" id="IPR000182">
    <property type="entry name" value="GNAT_dom"/>
</dbReference>
<protein>
    <submittedName>
        <fullName evidence="5">Uracil-DNA glycosylase</fullName>
    </submittedName>
</protein>
<name>A0A249JWY8_9ACTN</name>
<dbReference type="PANTHER" id="PTHR10545">
    <property type="entry name" value="DIAMINE N-ACETYLTRANSFERASE"/>
    <property type="match status" value="1"/>
</dbReference>
<evidence type="ECO:0000256" key="2">
    <source>
        <dbReference type="ARBA" id="ARBA00022679"/>
    </source>
</evidence>
<dbReference type="Gene3D" id="3.40.630.30">
    <property type="match status" value="1"/>
</dbReference>
<dbReference type="Pfam" id="PF00583">
    <property type="entry name" value="Acetyltransf_1"/>
    <property type="match status" value="1"/>
</dbReference>
<feature type="domain" description="N-acetyltransferase" evidence="4">
    <location>
        <begin position="3"/>
        <end position="158"/>
    </location>
</feature>
<dbReference type="AlphaFoldDB" id="A0A249JWY8"/>
<dbReference type="Proteomes" id="UP000217153">
    <property type="component" value="Chromosome"/>
</dbReference>
<dbReference type="RefSeq" id="WP_095680332.1">
    <property type="nucleotide sequence ID" value="NZ_CP016768.2"/>
</dbReference>
<reference evidence="6" key="1">
    <citation type="submission" date="2016-10" db="EMBL/GenBank/DDBJ databases">
        <title>High microdiversification within the ubiquitous acI lineage of Actinobacteria.</title>
        <authorList>
            <person name="Neuenschwander S.M."/>
            <person name="Salcher M."/>
            <person name="Ghai R."/>
            <person name="Pernthaler J."/>
        </authorList>
    </citation>
    <scope>NUCLEOTIDE SEQUENCE [LARGE SCALE GENOMIC DNA]</scope>
</reference>
<keyword evidence="2" id="KW-0808">Transferase</keyword>
<keyword evidence="6" id="KW-1185">Reference proteome</keyword>
<evidence type="ECO:0000313" key="6">
    <source>
        <dbReference type="Proteomes" id="UP000217153"/>
    </source>
</evidence>